<feature type="region of interest" description="Disordered" evidence="1">
    <location>
        <begin position="370"/>
        <end position="410"/>
    </location>
</feature>
<protein>
    <submittedName>
        <fullName evidence="2">Uncharacterized protein</fullName>
    </submittedName>
</protein>
<feature type="compositionally biased region" description="Gly residues" evidence="1">
    <location>
        <begin position="399"/>
        <end position="410"/>
    </location>
</feature>
<feature type="compositionally biased region" description="Low complexity" evidence="1">
    <location>
        <begin position="341"/>
        <end position="352"/>
    </location>
</feature>
<dbReference type="Proteomes" id="UP001501102">
    <property type="component" value="Unassembled WGS sequence"/>
</dbReference>
<keyword evidence="3" id="KW-1185">Reference proteome</keyword>
<organism evidence="2 3">
    <name type="scientific">Streptomyces thioluteus</name>
    <dbReference type="NCBI Taxonomy" id="66431"/>
    <lineage>
        <taxon>Bacteria</taxon>
        <taxon>Bacillati</taxon>
        <taxon>Actinomycetota</taxon>
        <taxon>Actinomycetes</taxon>
        <taxon>Kitasatosporales</taxon>
        <taxon>Streptomycetaceae</taxon>
        <taxon>Streptomyces</taxon>
    </lineage>
</organism>
<comment type="caution">
    <text evidence="2">The sequence shown here is derived from an EMBL/GenBank/DDBJ whole genome shotgun (WGS) entry which is preliminary data.</text>
</comment>
<feature type="region of interest" description="Disordered" evidence="1">
    <location>
        <begin position="326"/>
        <end position="352"/>
    </location>
</feature>
<dbReference type="EMBL" id="BAAAXZ010000123">
    <property type="protein sequence ID" value="GAA2934183.1"/>
    <property type="molecule type" value="Genomic_DNA"/>
</dbReference>
<name>A0ABN3X0V7_STRTU</name>
<proteinExistence type="predicted"/>
<feature type="compositionally biased region" description="Basic and acidic residues" evidence="1">
    <location>
        <begin position="370"/>
        <end position="397"/>
    </location>
</feature>
<feature type="region of interest" description="Disordered" evidence="1">
    <location>
        <begin position="1"/>
        <end position="30"/>
    </location>
</feature>
<reference evidence="2 3" key="1">
    <citation type="journal article" date="2019" name="Int. J. Syst. Evol. Microbiol.">
        <title>The Global Catalogue of Microorganisms (GCM) 10K type strain sequencing project: providing services to taxonomists for standard genome sequencing and annotation.</title>
        <authorList>
            <consortium name="The Broad Institute Genomics Platform"/>
            <consortium name="The Broad Institute Genome Sequencing Center for Infectious Disease"/>
            <person name="Wu L."/>
            <person name="Ma J."/>
        </authorList>
    </citation>
    <scope>NUCLEOTIDE SEQUENCE [LARGE SCALE GENOMIC DNA]</scope>
    <source>
        <strain evidence="2 3">JCM 4087</strain>
    </source>
</reference>
<feature type="compositionally biased region" description="Basic residues" evidence="1">
    <location>
        <begin position="537"/>
        <end position="556"/>
    </location>
</feature>
<sequence>MVPPEVTARRWAPGRPVTVPATRSQTRRGAQLGEGVGGIAAGEHVEHAVVGGLREGGEGGRAAHQGQQLPDVPGVHGRHGDDLLGQHVQRIGGHPQGLDGPLAHPLRHDRRLHQVAPVLGEDDAGGDGAHLVSGAADPLQAGGDRRRRLDLDDQVDGAHVDAQLQAGGGHDGGQPAGLEILLDLGALLLGDRAVVRAGQHRRRAQGGAGLGHQLGRGVVLGQWPGGRPLVRDLVEPVAQPLRQAAGVGEDDRGAVGQDEIGDALLDVRPDGGPLPLVPLLGGGGAQLAQILHRDDDREVELLVRRRLDDLHPALRRQIARHLLHRAHGGGQADAPGGAREQGVQPLQGQGQVRAALRPRDGVHLVEDDGLHAGERLPGRGGEHQEQRLGRGDEDVRRAGGQGAALGGRGVAGADADADLRLRQAQAHGLLADAGERAAQIALDVHREGLERGDIQHAAALGALGRRRGARQPVQRGEEGGEGLAGAGGCDDQDVRPLGDGPPGAGLRGRGRGEGAREPGAGRGGEAGEGRMSVPRRGPCRAGRRVVRHAPHRAPGH</sequence>
<gene>
    <name evidence="2" type="ORF">GCM10020221_32360</name>
</gene>
<evidence type="ECO:0000313" key="2">
    <source>
        <dbReference type="EMBL" id="GAA2934183.1"/>
    </source>
</evidence>
<accession>A0ABN3X0V7</accession>
<evidence type="ECO:0000313" key="3">
    <source>
        <dbReference type="Proteomes" id="UP001501102"/>
    </source>
</evidence>
<feature type="region of interest" description="Disordered" evidence="1">
    <location>
        <begin position="464"/>
        <end position="556"/>
    </location>
</feature>
<evidence type="ECO:0000256" key="1">
    <source>
        <dbReference type="SAM" id="MobiDB-lite"/>
    </source>
</evidence>